<protein>
    <recommendedName>
        <fullName evidence="4">DUF2884 family protein</fullName>
    </recommendedName>
</protein>
<keyword evidence="1" id="KW-0732">Signal</keyword>
<evidence type="ECO:0000313" key="2">
    <source>
        <dbReference type="EMBL" id="AIY64214.1"/>
    </source>
</evidence>
<dbReference type="EMBL" id="CP009888">
    <property type="protein sequence ID" value="AIY64214.1"/>
    <property type="molecule type" value="Genomic_DNA"/>
</dbReference>
<dbReference type="Pfam" id="PF11101">
    <property type="entry name" value="DUF2884"/>
    <property type="match status" value="1"/>
</dbReference>
<accession>A0A0A7ECA1</accession>
<dbReference type="RefSeq" id="WP_038638534.1">
    <property type="nucleotide sequence ID" value="NZ_CP009888.1"/>
</dbReference>
<evidence type="ECO:0000313" key="3">
    <source>
        <dbReference type="Proteomes" id="UP000030341"/>
    </source>
</evidence>
<dbReference type="eggNOG" id="ENOG502Z7W2">
    <property type="taxonomic scope" value="Bacteria"/>
</dbReference>
<dbReference type="KEGG" id="pseo:OM33_02890"/>
<sequence length="272" mass="29719">MKKLIITTAVAACMGLSANAMAHQDGHDNNINFSSDSCNLKFNNKLSITPEVLNIEAASGVVAIDQDGNLQINGEAQSLSASDQTLLARYSDDVRGQVPQVAEIAMEGVALAGVALSEVGNAFGLENMAAMEEIMSEIGEEIQDAFYDGGTFVMDQGRFDNIGDTFDNKFDEKMEQAMEEMMMESIGSLLITLGSEMISSGGNMNDFEQRMERMGEQIEEKVELQAKNIEQKADQMCHDFKALALQEDELQARIPALANYDVFKVETKKSSI</sequence>
<dbReference type="OrthoDB" id="6397557at2"/>
<dbReference type="STRING" id="1348114.OM33_02890"/>
<gene>
    <name evidence="2" type="ORF">OM33_02890</name>
</gene>
<name>A0A0A7ECA1_9GAMM</name>
<evidence type="ECO:0000256" key="1">
    <source>
        <dbReference type="SAM" id="SignalP"/>
    </source>
</evidence>
<dbReference type="Proteomes" id="UP000030341">
    <property type="component" value="Chromosome 1"/>
</dbReference>
<dbReference type="AlphaFoldDB" id="A0A0A7ECA1"/>
<feature type="chain" id="PRO_5002028216" description="DUF2884 family protein" evidence="1">
    <location>
        <begin position="23"/>
        <end position="272"/>
    </location>
</feature>
<reference evidence="2 3" key="1">
    <citation type="submission" date="2014-11" db="EMBL/GenBank/DDBJ databases">
        <title>Complete Genome Sequence of Pseudoalteromonas sp. Strain OCN003 Isolated from Kaneohe Bay, Oahu, Hawaii.</title>
        <authorList>
            <person name="Beurmann S."/>
            <person name="Videau P."/>
            <person name="Ushijima B."/>
            <person name="Smith A.M."/>
            <person name="Aeby G.S."/>
            <person name="Callahan S.M."/>
            <person name="Belcaid M."/>
        </authorList>
    </citation>
    <scope>NUCLEOTIDE SEQUENCE [LARGE SCALE GENOMIC DNA]</scope>
    <source>
        <strain evidence="2 3">OCN003</strain>
    </source>
</reference>
<organism evidence="2 3">
    <name type="scientific">Pseudoalteromonas piratica</name>
    <dbReference type="NCBI Taxonomy" id="1348114"/>
    <lineage>
        <taxon>Bacteria</taxon>
        <taxon>Pseudomonadati</taxon>
        <taxon>Pseudomonadota</taxon>
        <taxon>Gammaproteobacteria</taxon>
        <taxon>Alteromonadales</taxon>
        <taxon>Pseudoalteromonadaceae</taxon>
        <taxon>Pseudoalteromonas</taxon>
    </lineage>
</organism>
<dbReference type="InterPro" id="IPR021307">
    <property type="entry name" value="DUF2884"/>
</dbReference>
<dbReference type="HOGENOM" id="CLU_087938_0_0_6"/>
<evidence type="ECO:0008006" key="4">
    <source>
        <dbReference type="Google" id="ProtNLM"/>
    </source>
</evidence>
<keyword evidence="3" id="KW-1185">Reference proteome</keyword>
<proteinExistence type="predicted"/>
<feature type="signal peptide" evidence="1">
    <location>
        <begin position="1"/>
        <end position="22"/>
    </location>
</feature>